<gene>
    <name evidence="2" type="ORF">LX64_01851</name>
</gene>
<keyword evidence="3" id="KW-1185">Reference proteome</keyword>
<dbReference type="Proteomes" id="UP000249547">
    <property type="component" value="Unassembled WGS sequence"/>
</dbReference>
<evidence type="ECO:0000313" key="3">
    <source>
        <dbReference type="Proteomes" id="UP000249547"/>
    </source>
</evidence>
<dbReference type="OrthoDB" id="954326at2"/>
<keyword evidence="1" id="KW-0472">Membrane</keyword>
<dbReference type="PROSITE" id="PS51257">
    <property type="entry name" value="PROKAR_LIPOPROTEIN"/>
    <property type="match status" value="1"/>
</dbReference>
<keyword evidence="1" id="KW-0812">Transmembrane</keyword>
<protein>
    <submittedName>
        <fullName evidence="2">Uncharacterized protein</fullName>
    </submittedName>
</protein>
<accession>A0A327QSW0</accession>
<keyword evidence="1" id="KW-1133">Transmembrane helix</keyword>
<proteinExistence type="predicted"/>
<dbReference type="RefSeq" id="WP_111597319.1">
    <property type="nucleotide sequence ID" value="NZ_QLLL01000003.1"/>
</dbReference>
<name>A0A327QSW0_9BACT</name>
<organism evidence="2 3">
    <name type="scientific">Chitinophaga skermanii</name>
    <dbReference type="NCBI Taxonomy" id="331697"/>
    <lineage>
        <taxon>Bacteria</taxon>
        <taxon>Pseudomonadati</taxon>
        <taxon>Bacteroidota</taxon>
        <taxon>Chitinophagia</taxon>
        <taxon>Chitinophagales</taxon>
        <taxon>Chitinophagaceae</taxon>
        <taxon>Chitinophaga</taxon>
    </lineage>
</organism>
<reference evidence="2 3" key="1">
    <citation type="submission" date="2018-06" db="EMBL/GenBank/DDBJ databases">
        <title>Genomic Encyclopedia of Archaeal and Bacterial Type Strains, Phase II (KMG-II): from individual species to whole genera.</title>
        <authorList>
            <person name="Goeker M."/>
        </authorList>
    </citation>
    <scope>NUCLEOTIDE SEQUENCE [LARGE SCALE GENOMIC DNA]</scope>
    <source>
        <strain evidence="2 3">DSM 23857</strain>
    </source>
</reference>
<evidence type="ECO:0000313" key="2">
    <source>
        <dbReference type="EMBL" id="RAJ06724.1"/>
    </source>
</evidence>
<sequence length="129" mass="14686">MKRSFNKCLPYLVFLVIGCFFIKAMIRDKQLTSDFKIVPGGVVNFYADYKGSGGSVKYSFEVNGQIYHGLGAYPTIYSSRGYSLIGESFPVAYQVDDLNNNRMLITTTDFKEFNLAFPDSLAWIKKMER</sequence>
<dbReference type="AlphaFoldDB" id="A0A327QSW0"/>
<dbReference type="EMBL" id="QLLL01000003">
    <property type="protein sequence ID" value="RAJ06724.1"/>
    <property type="molecule type" value="Genomic_DNA"/>
</dbReference>
<evidence type="ECO:0000256" key="1">
    <source>
        <dbReference type="SAM" id="Phobius"/>
    </source>
</evidence>
<comment type="caution">
    <text evidence="2">The sequence shown here is derived from an EMBL/GenBank/DDBJ whole genome shotgun (WGS) entry which is preliminary data.</text>
</comment>
<feature type="transmembrane region" description="Helical" evidence="1">
    <location>
        <begin position="9"/>
        <end position="26"/>
    </location>
</feature>